<gene>
    <name evidence="1" type="ORF">IAQ67_16280</name>
</gene>
<accession>A0A7H0Y2Z2</accession>
<organism evidence="1 2">
    <name type="scientific">Paenibacillus peoriae</name>
    <dbReference type="NCBI Taxonomy" id="59893"/>
    <lineage>
        <taxon>Bacteria</taxon>
        <taxon>Bacillati</taxon>
        <taxon>Bacillota</taxon>
        <taxon>Bacilli</taxon>
        <taxon>Bacillales</taxon>
        <taxon>Paenibacillaceae</taxon>
        <taxon>Paenibacillus</taxon>
    </lineage>
</organism>
<dbReference type="EMBL" id="CP061172">
    <property type="protein sequence ID" value="QNR65450.1"/>
    <property type="molecule type" value="Genomic_DNA"/>
</dbReference>
<sequence length="135" mass="15562">MKNLIGTWIYNTGSGEYWDCPNDGFDTIEEAIEEGKRYFTDLNRKHDLLVGSFDVGQRSDSFVNICGSKIIDQAQEDSYEIVGELSDYWLYNVSSENVDLLSDMMTKTFRKWLKITNNEPKFHSIDAIKTIKIEG</sequence>
<protein>
    <submittedName>
        <fullName evidence="1">Uncharacterized protein</fullName>
    </submittedName>
</protein>
<dbReference type="Proteomes" id="UP000516384">
    <property type="component" value="Chromosome"/>
</dbReference>
<dbReference type="RefSeq" id="WP_190297350.1">
    <property type="nucleotide sequence ID" value="NZ_CP061172.1"/>
</dbReference>
<dbReference type="AlphaFoldDB" id="A0A7H0Y2Z2"/>
<evidence type="ECO:0000313" key="2">
    <source>
        <dbReference type="Proteomes" id="UP000516384"/>
    </source>
</evidence>
<evidence type="ECO:0000313" key="1">
    <source>
        <dbReference type="EMBL" id="QNR65450.1"/>
    </source>
</evidence>
<name>A0A7H0Y2Z2_9BACL</name>
<proteinExistence type="predicted"/>
<reference evidence="1 2" key="1">
    <citation type="submission" date="2020-09" db="EMBL/GenBank/DDBJ databases">
        <title>Characterization of Paenibacillus peoriae strain ZF390 with broad-spectrum antimicrobial activity as a potential biocontrol agent.</title>
        <authorList>
            <person name="Li L."/>
            <person name="Zhao Y."/>
            <person name="Li B."/>
            <person name="Xie X."/>
        </authorList>
    </citation>
    <scope>NUCLEOTIDE SEQUENCE [LARGE SCALE GENOMIC DNA]</scope>
    <source>
        <strain evidence="1 2">ZF390</strain>
    </source>
</reference>